<feature type="domain" description="Xylose isomerase-like TIM barrel" evidence="1">
    <location>
        <begin position="77"/>
        <end position="240"/>
    </location>
</feature>
<keyword evidence="3" id="KW-1185">Reference proteome</keyword>
<gene>
    <name evidence="2" type="ORF">EH165_04990</name>
</gene>
<dbReference type="SUPFAM" id="SSF51658">
    <property type="entry name" value="Xylose isomerase-like"/>
    <property type="match status" value="1"/>
</dbReference>
<dbReference type="Gene3D" id="3.20.20.150">
    <property type="entry name" value="Divalent-metal-dependent TIM barrel enzymes"/>
    <property type="match status" value="1"/>
</dbReference>
<organism evidence="2 3">
    <name type="scientific">Nakamurella antarctica</name>
    <dbReference type="NCBI Taxonomy" id="1902245"/>
    <lineage>
        <taxon>Bacteria</taxon>
        <taxon>Bacillati</taxon>
        <taxon>Actinomycetota</taxon>
        <taxon>Actinomycetes</taxon>
        <taxon>Nakamurellales</taxon>
        <taxon>Nakamurellaceae</taxon>
        <taxon>Nakamurella</taxon>
    </lineage>
</organism>
<sequence>MRGEQEPTVSAPSVQLFSVRSAIDDDLQGTVARLADIGFRHVEPYGFQHRVPEYRQAFADCGISAPTGHAALVAASEPERIFEAALELGISTVIEPHVPASLWKSLEDVKVTADRLNSLSAKATEHGLNVGYHNHQWEFANQIEGRPAYEVFVQHLAPEVLLEVDLFWLTVGGGSGMDILRSLGSQVTALHVKDGNVTGDIRDVLPRSEQQSLDPARFQAALERQTPAGQGEVALPDLLAAAPRALRVIEFDAFAGDVFDGIAQSFVWLSDNDTEVSA</sequence>
<dbReference type="PANTHER" id="PTHR12110">
    <property type="entry name" value="HYDROXYPYRUVATE ISOMERASE"/>
    <property type="match status" value="1"/>
</dbReference>
<dbReference type="EMBL" id="CP034170">
    <property type="protein sequence ID" value="AZI57606.1"/>
    <property type="molecule type" value="Genomic_DNA"/>
</dbReference>
<name>A0A3G8ZUA7_9ACTN</name>
<reference evidence="2 3" key="2">
    <citation type="submission" date="2018-12" db="EMBL/GenBank/DDBJ databases">
        <title>Nakamurella antarcticus sp. nov., isolated from Antarctica South Shetland Islands soil.</title>
        <authorList>
            <person name="Peng F."/>
        </authorList>
    </citation>
    <scope>NUCLEOTIDE SEQUENCE [LARGE SCALE GENOMIC DNA]</scope>
    <source>
        <strain evidence="2 3">S14-144</strain>
    </source>
</reference>
<accession>A0A3G8ZUA7</accession>
<dbReference type="Pfam" id="PF01261">
    <property type="entry name" value="AP_endonuc_2"/>
    <property type="match status" value="1"/>
</dbReference>
<proteinExistence type="predicted"/>
<keyword evidence="2" id="KW-0413">Isomerase</keyword>
<protein>
    <submittedName>
        <fullName evidence="2">Sugar phosphate isomerase/epimerase</fullName>
    </submittedName>
</protein>
<dbReference type="Proteomes" id="UP000268084">
    <property type="component" value="Chromosome"/>
</dbReference>
<dbReference type="OrthoDB" id="5182842at2"/>
<evidence type="ECO:0000313" key="2">
    <source>
        <dbReference type="EMBL" id="AZI57606.1"/>
    </source>
</evidence>
<dbReference type="InterPro" id="IPR050312">
    <property type="entry name" value="IolE/XylAMocC-like"/>
</dbReference>
<dbReference type="PANTHER" id="PTHR12110:SF41">
    <property type="entry name" value="INOSOSE DEHYDRATASE"/>
    <property type="match status" value="1"/>
</dbReference>
<dbReference type="InterPro" id="IPR036237">
    <property type="entry name" value="Xyl_isomerase-like_sf"/>
</dbReference>
<evidence type="ECO:0000259" key="1">
    <source>
        <dbReference type="Pfam" id="PF01261"/>
    </source>
</evidence>
<evidence type="ECO:0000313" key="3">
    <source>
        <dbReference type="Proteomes" id="UP000268084"/>
    </source>
</evidence>
<dbReference type="GO" id="GO:0016853">
    <property type="term" value="F:isomerase activity"/>
    <property type="evidence" value="ECO:0007669"/>
    <property type="project" value="UniProtKB-KW"/>
</dbReference>
<dbReference type="InterPro" id="IPR013022">
    <property type="entry name" value="Xyl_isomerase-like_TIM-brl"/>
</dbReference>
<reference evidence="2 3" key="1">
    <citation type="submission" date="2018-11" db="EMBL/GenBank/DDBJ databases">
        <authorList>
            <person name="Da X."/>
        </authorList>
    </citation>
    <scope>NUCLEOTIDE SEQUENCE [LARGE SCALE GENOMIC DNA]</scope>
    <source>
        <strain evidence="2 3">S14-144</strain>
    </source>
</reference>
<dbReference type="AlphaFoldDB" id="A0A3G8ZUA7"/>
<dbReference type="KEGG" id="nak:EH165_04990"/>